<dbReference type="InterPro" id="IPR036866">
    <property type="entry name" value="RibonucZ/Hydroxyglut_hydro"/>
</dbReference>
<comment type="caution">
    <text evidence="2">The sequence shown here is derived from an EMBL/GenBank/DDBJ whole genome shotgun (WGS) entry which is preliminary data.</text>
</comment>
<reference evidence="2 3" key="1">
    <citation type="submission" date="2023-07" db="EMBL/GenBank/DDBJ databases">
        <title>Genomic Encyclopedia of Type Strains, Phase IV (KMG-IV): sequencing the most valuable type-strain genomes for metagenomic binning, comparative biology and taxonomic classification.</title>
        <authorList>
            <person name="Goeker M."/>
        </authorList>
    </citation>
    <scope>NUCLEOTIDE SEQUENCE [LARGE SCALE GENOMIC DNA]</scope>
    <source>
        <strain evidence="2 3">DSM 16784</strain>
    </source>
</reference>
<evidence type="ECO:0000313" key="3">
    <source>
        <dbReference type="Proteomes" id="UP001230220"/>
    </source>
</evidence>
<sequence length="217" mass="24976">MKITELGTRNVVFTFELDDWDLNLHLIKGDLYNYIIDTGLGSNSVKPILEYIKDDHKPIVVINSHFHWDHIWGNHCFEDSIIISSKKCRDIIIDRWDEMMGRCGNYVDGEVEKKLPTLVFEDELYFPDDDILLFYTPGHTIDGISVYDRKDKVLNAGDNIGDTMEELRPSQETSDEVFLETINKYKALDVASCVSGHNQILGSEVFSEIERLIKQEG</sequence>
<dbReference type="InterPro" id="IPR001279">
    <property type="entry name" value="Metallo-B-lactamas"/>
</dbReference>
<organism evidence="2 3">
    <name type="scientific">Breznakia pachnodae</name>
    <dbReference type="NCBI Taxonomy" id="265178"/>
    <lineage>
        <taxon>Bacteria</taxon>
        <taxon>Bacillati</taxon>
        <taxon>Bacillota</taxon>
        <taxon>Erysipelotrichia</taxon>
        <taxon>Erysipelotrichales</taxon>
        <taxon>Erysipelotrichaceae</taxon>
        <taxon>Breznakia</taxon>
    </lineage>
</organism>
<name>A0ABU0E0V2_9FIRM</name>
<dbReference type="Proteomes" id="UP001230220">
    <property type="component" value="Unassembled WGS sequence"/>
</dbReference>
<protein>
    <submittedName>
        <fullName evidence="2">Glyoxylase-like metal-dependent hydrolase (Beta-lactamase superfamily II)</fullName>
    </submittedName>
</protein>
<dbReference type="SMART" id="SM00849">
    <property type="entry name" value="Lactamase_B"/>
    <property type="match status" value="1"/>
</dbReference>
<dbReference type="InterPro" id="IPR050855">
    <property type="entry name" value="NDM-1-like"/>
</dbReference>
<evidence type="ECO:0000259" key="1">
    <source>
        <dbReference type="SMART" id="SM00849"/>
    </source>
</evidence>
<dbReference type="PANTHER" id="PTHR42951:SF4">
    <property type="entry name" value="ACYL-COENZYME A THIOESTERASE MBLAC2"/>
    <property type="match status" value="1"/>
</dbReference>
<dbReference type="Gene3D" id="3.60.15.10">
    <property type="entry name" value="Ribonuclease Z/Hydroxyacylglutathione hydrolase-like"/>
    <property type="match status" value="1"/>
</dbReference>
<keyword evidence="3" id="KW-1185">Reference proteome</keyword>
<dbReference type="PANTHER" id="PTHR42951">
    <property type="entry name" value="METALLO-BETA-LACTAMASE DOMAIN-CONTAINING"/>
    <property type="match status" value="1"/>
</dbReference>
<accession>A0ABU0E0V2</accession>
<dbReference type="Pfam" id="PF00753">
    <property type="entry name" value="Lactamase_B"/>
    <property type="match status" value="1"/>
</dbReference>
<dbReference type="RefSeq" id="WP_307406478.1">
    <property type="nucleotide sequence ID" value="NZ_JAUSUR010000002.1"/>
</dbReference>
<feature type="domain" description="Metallo-beta-lactamase" evidence="1">
    <location>
        <begin position="21"/>
        <end position="197"/>
    </location>
</feature>
<gene>
    <name evidence="2" type="ORF">J2S15_001258</name>
</gene>
<proteinExistence type="predicted"/>
<dbReference type="EMBL" id="JAUSUR010000002">
    <property type="protein sequence ID" value="MDQ0360513.1"/>
    <property type="molecule type" value="Genomic_DNA"/>
</dbReference>
<dbReference type="SUPFAM" id="SSF56281">
    <property type="entry name" value="Metallo-hydrolase/oxidoreductase"/>
    <property type="match status" value="1"/>
</dbReference>
<evidence type="ECO:0000313" key="2">
    <source>
        <dbReference type="EMBL" id="MDQ0360513.1"/>
    </source>
</evidence>